<dbReference type="Gene3D" id="3.40.50.1390">
    <property type="entry name" value="Resolvase, N-terminal catalytic domain"/>
    <property type="match status" value="1"/>
</dbReference>
<dbReference type="CDD" id="cd00338">
    <property type="entry name" value="Ser_Recombinase"/>
    <property type="match status" value="1"/>
</dbReference>
<dbReference type="InterPro" id="IPR006119">
    <property type="entry name" value="Resolv_N"/>
</dbReference>
<evidence type="ECO:0000259" key="5">
    <source>
        <dbReference type="SMART" id="SM00857"/>
    </source>
</evidence>
<dbReference type="SUPFAM" id="SSF53041">
    <property type="entry name" value="Resolvase-like"/>
    <property type="match status" value="1"/>
</dbReference>
<proteinExistence type="predicted"/>
<dbReference type="InterPro" id="IPR036162">
    <property type="entry name" value="Resolvase-like_N_sf"/>
</dbReference>
<evidence type="ECO:0000256" key="2">
    <source>
        <dbReference type="ARBA" id="ARBA00023125"/>
    </source>
</evidence>
<dbReference type="EMBL" id="JANUHA010000010">
    <property type="protein sequence ID" value="MCS0597721.1"/>
    <property type="molecule type" value="Genomic_DNA"/>
</dbReference>
<evidence type="ECO:0000256" key="3">
    <source>
        <dbReference type="ARBA" id="ARBA00023172"/>
    </source>
</evidence>
<evidence type="ECO:0000313" key="6">
    <source>
        <dbReference type="EMBL" id="MCS0597721.1"/>
    </source>
</evidence>
<dbReference type="PANTHER" id="PTHR30461:SF2">
    <property type="entry name" value="SERINE RECOMBINASE PINE-RELATED"/>
    <property type="match status" value="1"/>
</dbReference>
<feature type="active site" description="O-(5'-phospho-DNA)-serine intermediate" evidence="4">
    <location>
        <position position="11"/>
    </location>
</feature>
<dbReference type="InterPro" id="IPR006118">
    <property type="entry name" value="Recombinase_CS"/>
</dbReference>
<dbReference type="InterPro" id="IPR050639">
    <property type="entry name" value="SSR_resolvase"/>
</dbReference>
<accession>A0ABT2ANJ4</accession>
<dbReference type="PANTHER" id="PTHR30461">
    <property type="entry name" value="DNA-INVERTASE FROM LAMBDOID PROPHAGE"/>
    <property type="match status" value="1"/>
</dbReference>
<dbReference type="PROSITE" id="PS00397">
    <property type="entry name" value="RECOMBINASES_1"/>
    <property type="match status" value="1"/>
</dbReference>
<reference evidence="6 7" key="1">
    <citation type="submission" date="2022-08" db="EMBL/GenBank/DDBJ databases">
        <title>Reclassification of Massilia species as members of the genera Telluria, Duganella, Pseudoduganella, Mokoshia gen. nov. and Zemynaea gen. nov. using orthogonal and non-orthogonal genome-based approaches.</title>
        <authorList>
            <person name="Bowman J.P."/>
        </authorList>
    </citation>
    <scope>NUCLEOTIDE SEQUENCE [LARGE SCALE GENOMIC DNA]</scope>
    <source>
        <strain evidence="6 7">JCM 31661</strain>
    </source>
</reference>
<dbReference type="SMART" id="SM00857">
    <property type="entry name" value="Resolvase"/>
    <property type="match status" value="1"/>
</dbReference>
<dbReference type="RefSeq" id="WP_258828743.1">
    <property type="nucleotide sequence ID" value="NZ_JANUHA010000010.1"/>
</dbReference>
<evidence type="ECO:0000313" key="7">
    <source>
        <dbReference type="Proteomes" id="UP001206572"/>
    </source>
</evidence>
<gene>
    <name evidence="6" type="ORF">NX780_15345</name>
</gene>
<evidence type="ECO:0000256" key="1">
    <source>
        <dbReference type="ARBA" id="ARBA00022908"/>
    </source>
</evidence>
<dbReference type="Pfam" id="PF07508">
    <property type="entry name" value="Recombinase"/>
    <property type="match status" value="1"/>
</dbReference>
<evidence type="ECO:0000256" key="4">
    <source>
        <dbReference type="PROSITE-ProRule" id="PRU10137"/>
    </source>
</evidence>
<keyword evidence="2" id="KW-0238">DNA-binding</keyword>
<protein>
    <submittedName>
        <fullName evidence="6">Recombinase family protein</fullName>
    </submittedName>
</protein>
<comment type="caution">
    <text evidence="6">The sequence shown here is derived from an EMBL/GenBank/DDBJ whole genome shotgun (WGS) entry which is preliminary data.</text>
</comment>
<dbReference type="Proteomes" id="UP001206572">
    <property type="component" value="Unassembled WGS sequence"/>
</dbReference>
<keyword evidence="3" id="KW-0233">DNA recombination</keyword>
<sequence>MKPAVFYIRASTKEQGKSGLGMEAQRAALDKFAEAEGFTVAGVFAEVASAKLGIEDRAQLKAALAQARKLKAPVIVSKLCRLSREVAFISGLMAQRVPFIVAQYGPNVDPFTLHIYAALGEQERRMIGQRTKDALAAKKARGELLGAVLHKDPQAIVAARAKANATNAMKAADFAAKMIPEIQKLKAQNMTLDQIATDLNERNVATFNGGSWHKSTISRLLAKAA</sequence>
<feature type="domain" description="Resolvase/invertase-type recombinase catalytic" evidence="5">
    <location>
        <begin position="4"/>
        <end position="144"/>
    </location>
</feature>
<keyword evidence="1" id="KW-0229">DNA integration</keyword>
<name>A0ABT2ANJ4_9BURK</name>
<dbReference type="InterPro" id="IPR011109">
    <property type="entry name" value="DNA_bind_recombinase_dom"/>
</dbReference>
<keyword evidence="7" id="KW-1185">Reference proteome</keyword>
<organism evidence="6 7">
    <name type="scientific">Massilia agri</name>
    <dbReference type="NCBI Taxonomy" id="1886785"/>
    <lineage>
        <taxon>Bacteria</taxon>
        <taxon>Pseudomonadati</taxon>
        <taxon>Pseudomonadota</taxon>
        <taxon>Betaproteobacteria</taxon>
        <taxon>Burkholderiales</taxon>
        <taxon>Oxalobacteraceae</taxon>
        <taxon>Telluria group</taxon>
        <taxon>Massilia</taxon>
    </lineage>
</organism>
<dbReference type="Pfam" id="PF00239">
    <property type="entry name" value="Resolvase"/>
    <property type="match status" value="1"/>
</dbReference>